<keyword evidence="3" id="KW-0328">Glycosyltransferase</keyword>
<dbReference type="GO" id="GO:0009103">
    <property type="term" value="P:lipopolysaccharide biosynthetic process"/>
    <property type="evidence" value="ECO:0007669"/>
    <property type="project" value="UniProtKB-ARBA"/>
</dbReference>
<dbReference type="PANTHER" id="PTHR33908:SF11">
    <property type="entry name" value="MEMBRANE PROTEIN"/>
    <property type="match status" value="1"/>
</dbReference>
<evidence type="ECO:0000256" key="4">
    <source>
        <dbReference type="ARBA" id="ARBA00022679"/>
    </source>
</evidence>
<comment type="caution">
    <text evidence="10">The sequence shown here is derived from an EMBL/GenBank/DDBJ whole genome shotgun (WGS) entry which is preliminary data.</text>
</comment>
<keyword evidence="4" id="KW-0808">Transferase</keyword>
<organism evidence="10 11">
    <name type="scientific">Candidatus Curtissbacteria bacterium RIFCSPHIGHO2_02_FULL_42_15</name>
    <dbReference type="NCBI Taxonomy" id="1797716"/>
    <lineage>
        <taxon>Bacteria</taxon>
        <taxon>Candidatus Curtissiibacteriota</taxon>
    </lineage>
</organism>
<feature type="transmembrane region" description="Helical" evidence="8">
    <location>
        <begin position="225"/>
        <end position="247"/>
    </location>
</feature>
<evidence type="ECO:0000256" key="1">
    <source>
        <dbReference type="ARBA" id="ARBA00004651"/>
    </source>
</evidence>
<dbReference type="STRING" id="1797716.A3D07_02735"/>
<dbReference type="GO" id="GO:0005886">
    <property type="term" value="C:plasma membrane"/>
    <property type="evidence" value="ECO:0007669"/>
    <property type="project" value="UniProtKB-SubCell"/>
</dbReference>
<dbReference type="PANTHER" id="PTHR33908">
    <property type="entry name" value="MANNOSYLTRANSFERASE YKCB-RELATED"/>
    <property type="match status" value="1"/>
</dbReference>
<feature type="transmembrane region" description="Helical" evidence="8">
    <location>
        <begin position="400"/>
        <end position="417"/>
    </location>
</feature>
<reference evidence="10 11" key="1">
    <citation type="journal article" date="2016" name="Nat. Commun.">
        <title>Thousands of microbial genomes shed light on interconnected biogeochemical processes in an aquifer system.</title>
        <authorList>
            <person name="Anantharaman K."/>
            <person name="Brown C.T."/>
            <person name="Hug L.A."/>
            <person name="Sharon I."/>
            <person name="Castelle C.J."/>
            <person name="Probst A.J."/>
            <person name="Thomas B.C."/>
            <person name="Singh A."/>
            <person name="Wilkins M.J."/>
            <person name="Karaoz U."/>
            <person name="Brodie E.L."/>
            <person name="Williams K.H."/>
            <person name="Hubbard S.S."/>
            <person name="Banfield J.F."/>
        </authorList>
    </citation>
    <scope>NUCLEOTIDE SEQUENCE [LARGE SCALE GENOMIC DNA]</scope>
</reference>
<comment type="subcellular location">
    <subcellularLocation>
        <location evidence="1">Cell membrane</location>
        <topology evidence="1">Multi-pass membrane protein</topology>
    </subcellularLocation>
</comment>
<dbReference type="Proteomes" id="UP000177124">
    <property type="component" value="Unassembled WGS sequence"/>
</dbReference>
<evidence type="ECO:0000256" key="3">
    <source>
        <dbReference type="ARBA" id="ARBA00022676"/>
    </source>
</evidence>
<feature type="transmembrane region" description="Helical" evidence="8">
    <location>
        <begin position="138"/>
        <end position="157"/>
    </location>
</feature>
<feature type="transmembrane region" description="Helical" evidence="8">
    <location>
        <begin position="319"/>
        <end position="338"/>
    </location>
</feature>
<evidence type="ECO:0000256" key="2">
    <source>
        <dbReference type="ARBA" id="ARBA00022475"/>
    </source>
</evidence>
<evidence type="ECO:0000256" key="8">
    <source>
        <dbReference type="SAM" id="Phobius"/>
    </source>
</evidence>
<feature type="domain" description="Glycosyltransferase RgtA/B/C/D-like" evidence="9">
    <location>
        <begin position="102"/>
        <end position="232"/>
    </location>
</feature>
<feature type="transmembrane region" description="Helical" evidence="8">
    <location>
        <begin position="344"/>
        <end position="364"/>
    </location>
</feature>
<evidence type="ECO:0000256" key="7">
    <source>
        <dbReference type="ARBA" id="ARBA00023136"/>
    </source>
</evidence>
<keyword evidence="7 8" id="KW-0472">Membrane</keyword>
<keyword evidence="2" id="KW-1003">Cell membrane</keyword>
<evidence type="ECO:0000313" key="10">
    <source>
        <dbReference type="EMBL" id="OGD89667.1"/>
    </source>
</evidence>
<dbReference type="InterPro" id="IPR050297">
    <property type="entry name" value="LipidA_mod_glycosyltrf_83"/>
</dbReference>
<dbReference type="AlphaFoldDB" id="A0A1F5GCX1"/>
<feature type="transmembrane region" description="Helical" evidence="8">
    <location>
        <begin position="6"/>
        <end position="23"/>
    </location>
</feature>
<proteinExistence type="predicted"/>
<evidence type="ECO:0000256" key="6">
    <source>
        <dbReference type="ARBA" id="ARBA00022989"/>
    </source>
</evidence>
<dbReference type="InterPro" id="IPR038731">
    <property type="entry name" value="RgtA/B/C-like"/>
</dbReference>
<protein>
    <recommendedName>
        <fullName evidence="9">Glycosyltransferase RgtA/B/C/D-like domain-containing protein</fullName>
    </recommendedName>
</protein>
<accession>A0A1F5GCX1</accession>
<dbReference type="GO" id="GO:0016763">
    <property type="term" value="F:pentosyltransferase activity"/>
    <property type="evidence" value="ECO:0007669"/>
    <property type="project" value="TreeGrafter"/>
</dbReference>
<evidence type="ECO:0000313" key="11">
    <source>
        <dbReference type="Proteomes" id="UP000177124"/>
    </source>
</evidence>
<feature type="transmembrane region" description="Helical" evidence="8">
    <location>
        <begin position="111"/>
        <end position="132"/>
    </location>
</feature>
<sequence>MKNKTFLILLALITVSGLFLRLIDYDEIPPPDEAFDELHYAWGGATWIKEGIPKSWSNFDSYTNFEYIERYGIKWRMVSPLIEKPPLYFLSSGVTVIASNTKDIFSTSHSVIRILPIALSIFTIFLTGIFASKIFGNQVGLISALVYATVPTVVLANRMSVTENLITPLALSALVIIAYLKNKFSPSTLLLLGIISTLSFLTKQIGISVAASMILIFLKLKRTKNALVIGLFGFLGIIIYLLIGAYYDWDLFLSLQRDVRIGHTLSGLPEVASAIFRFFGIGPKNHPFLDGTVLAGYILLFSSPLWILKEEKENFLKNLFLIFPFVYLLLLVIGQSGAGPFTFFGWYLYPLFPFLAIVLAKFLWDFYKKPQLLSLILLNIIIGSSIIRFIFITVPRQYQYLWQYAFIMFFLLSLGVLHRQRRVQQFFLIGSFAIFILVNVYTVFNMREIYEYSIKGLDFSLFAK</sequence>
<keyword evidence="6 8" id="KW-1133">Transmembrane helix</keyword>
<gene>
    <name evidence="10" type="ORF">A3D07_02735</name>
</gene>
<keyword evidence="5 8" id="KW-0812">Transmembrane</keyword>
<feature type="transmembrane region" description="Helical" evidence="8">
    <location>
        <begin position="288"/>
        <end position="307"/>
    </location>
</feature>
<feature type="transmembrane region" description="Helical" evidence="8">
    <location>
        <begin position="376"/>
        <end position="394"/>
    </location>
</feature>
<feature type="transmembrane region" description="Helical" evidence="8">
    <location>
        <begin position="426"/>
        <end position="444"/>
    </location>
</feature>
<evidence type="ECO:0000256" key="5">
    <source>
        <dbReference type="ARBA" id="ARBA00022692"/>
    </source>
</evidence>
<evidence type="ECO:0000259" key="9">
    <source>
        <dbReference type="Pfam" id="PF13231"/>
    </source>
</evidence>
<dbReference type="EMBL" id="MFBF01000068">
    <property type="protein sequence ID" value="OGD89667.1"/>
    <property type="molecule type" value="Genomic_DNA"/>
</dbReference>
<feature type="transmembrane region" description="Helical" evidence="8">
    <location>
        <begin position="192"/>
        <end position="218"/>
    </location>
</feature>
<dbReference type="Pfam" id="PF13231">
    <property type="entry name" value="PMT_2"/>
    <property type="match status" value="1"/>
</dbReference>
<name>A0A1F5GCX1_9BACT</name>